<dbReference type="PANTHER" id="PTHR12110:SF53">
    <property type="entry name" value="BLR5974 PROTEIN"/>
    <property type="match status" value="1"/>
</dbReference>
<dbReference type="Proteomes" id="UP000753961">
    <property type="component" value="Unassembled WGS sequence"/>
</dbReference>
<dbReference type="AlphaFoldDB" id="A0A953HLN0"/>
<accession>A0A953HLN0</accession>
<name>A0A953HLN0_9BACT</name>
<dbReference type="GO" id="GO:0016853">
    <property type="term" value="F:isomerase activity"/>
    <property type="evidence" value="ECO:0007669"/>
    <property type="project" value="UniProtKB-KW"/>
</dbReference>
<dbReference type="EMBL" id="JAHVHU010000004">
    <property type="protein sequence ID" value="MBY5957364.1"/>
    <property type="molecule type" value="Genomic_DNA"/>
</dbReference>
<organism evidence="2 3">
    <name type="scientific">Membranihabitans marinus</name>
    <dbReference type="NCBI Taxonomy" id="1227546"/>
    <lineage>
        <taxon>Bacteria</taxon>
        <taxon>Pseudomonadati</taxon>
        <taxon>Bacteroidota</taxon>
        <taxon>Saprospiria</taxon>
        <taxon>Saprospirales</taxon>
        <taxon>Saprospiraceae</taxon>
        <taxon>Membranihabitans</taxon>
    </lineage>
</organism>
<evidence type="ECO:0000313" key="2">
    <source>
        <dbReference type="EMBL" id="MBY5957364.1"/>
    </source>
</evidence>
<comment type="caution">
    <text evidence="2">The sequence shown here is derived from an EMBL/GenBank/DDBJ whole genome shotgun (WGS) entry which is preliminary data.</text>
</comment>
<keyword evidence="3" id="KW-1185">Reference proteome</keyword>
<protein>
    <submittedName>
        <fullName evidence="2">Sugar phosphate isomerase/epimerase</fullName>
    </submittedName>
</protein>
<feature type="domain" description="Xylose isomerase-like TIM barrel" evidence="1">
    <location>
        <begin position="67"/>
        <end position="276"/>
    </location>
</feature>
<dbReference type="Pfam" id="PF01261">
    <property type="entry name" value="AP_endonuc_2"/>
    <property type="match status" value="1"/>
</dbReference>
<proteinExistence type="predicted"/>
<dbReference type="InterPro" id="IPR013022">
    <property type="entry name" value="Xyl_isomerase-like_TIM-brl"/>
</dbReference>
<dbReference type="Gene3D" id="3.20.20.150">
    <property type="entry name" value="Divalent-metal-dependent TIM barrel enzymes"/>
    <property type="match status" value="1"/>
</dbReference>
<gene>
    <name evidence="2" type="ORF">KUV50_04395</name>
</gene>
<evidence type="ECO:0000313" key="3">
    <source>
        <dbReference type="Proteomes" id="UP000753961"/>
    </source>
</evidence>
<sequence length="276" mass="31941">MKNTPTRRTFLKTMMTAPALSTFSFQVLTSTSDHGKKDLPHKFKLSLNVYSFNALLQQGVIDLFDVLDFCAEYNFEAIDPTAYYFPGYPEVPADEYMREFKRKAFLLGLDISGTGVRNDFANPDADSRRDDIELIRQWTEVAFKMGIPALRIFPGHHDHSGYAREEVFEWMARDIKTCCKTGEKYGVMIAVQNHNGFLKTAADVNHLFTLVDSDWMGLNLDIGSYRQHPPYQEIQKNIHKAITWQIKENVWIEDQETPTDFERLMPIIQRSGYRGY</sequence>
<dbReference type="PANTHER" id="PTHR12110">
    <property type="entry name" value="HYDROXYPYRUVATE ISOMERASE"/>
    <property type="match status" value="1"/>
</dbReference>
<dbReference type="RefSeq" id="WP_222578883.1">
    <property type="nucleotide sequence ID" value="NZ_JAHVHU010000004.1"/>
</dbReference>
<dbReference type="SUPFAM" id="SSF51658">
    <property type="entry name" value="Xylose isomerase-like"/>
    <property type="match status" value="1"/>
</dbReference>
<keyword evidence="2" id="KW-0413">Isomerase</keyword>
<dbReference type="InterPro" id="IPR036237">
    <property type="entry name" value="Xyl_isomerase-like_sf"/>
</dbReference>
<evidence type="ECO:0000259" key="1">
    <source>
        <dbReference type="Pfam" id="PF01261"/>
    </source>
</evidence>
<reference evidence="2" key="1">
    <citation type="submission" date="2021-06" db="EMBL/GenBank/DDBJ databases">
        <title>44 bacteria genomes isolated from Dapeng, Shenzhen.</title>
        <authorList>
            <person name="Zheng W."/>
            <person name="Yu S."/>
            <person name="Huang Y."/>
        </authorList>
    </citation>
    <scope>NUCLEOTIDE SEQUENCE</scope>
    <source>
        <strain evidence="2">DP5N28-2</strain>
    </source>
</reference>
<dbReference type="InterPro" id="IPR050312">
    <property type="entry name" value="IolE/XylAMocC-like"/>
</dbReference>